<evidence type="ECO:0000256" key="1">
    <source>
        <dbReference type="SAM" id="Phobius"/>
    </source>
</evidence>
<keyword evidence="2" id="KW-1185">Reference proteome</keyword>
<evidence type="ECO:0000313" key="3">
    <source>
        <dbReference type="WBParaSite" id="SVE_0366300.1"/>
    </source>
</evidence>
<name>A0A0K0F4C7_STRVS</name>
<sequence>MDHEYDDSIIAGFSEEEKTINRLIGFVYLITSITSMIVQVIIFLAFLKNPQILKNTSYKIMLHIGCCNFVQQISFFLTSFSIIFIYYDSPLWIDSIGGALCQATFLMTVFFIVLLTLNCFDIFYQQKFFPSINRNNFFMKGIIGCYIWGILIFSLYMLPPFSMEFSHLEIGYNFKIQSAIYNYAWEFENKVVIGFLTFSFFIYIFIVVKIHRLKQHQNNSFRSTFSLRDINFLLQAILNFIIYVFIELLWEFADDILPDNRYIFITINYFFALTFSSNTILCVIIISEVKDMIKKMFCRLGKEKVSRVMNKINV</sequence>
<proteinExistence type="predicted"/>
<dbReference type="SUPFAM" id="SSF81321">
    <property type="entry name" value="Family A G protein-coupled receptor-like"/>
    <property type="match status" value="1"/>
</dbReference>
<feature type="transmembrane region" description="Helical" evidence="1">
    <location>
        <begin position="92"/>
        <end position="117"/>
    </location>
</feature>
<feature type="transmembrane region" description="Helical" evidence="1">
    <location>
        <begin position="191"/>
        <end position="210"/>
    </location>
</feature>
<dbReference type="Proteomes" id="UP000035680">
    <property type="component" value="Unassembled WGS sequence"/>
</dbReference>
<feature type="transmembrane region" description="Helical" evidence="1">
    <location>
        <begin position="262"/>
        <end position="286"/>
    </location>
</feature>
<dbReference type="Gene3D" id="1.20.1070.10">
    <property type="entry name" value="Rhodopsin 7-helix transmembrane proteins"/>
    <property type="match status" value="1"/>
</dbReference>
<dbReference type="WBParaSite" id="SVE_0366300.1">
    <property type="protein sequence ID" value="SVE_0366300.1"/>
    <property type="gene ID" value="SVE_0366300"/>
</dbReference>
<keyword evidence="1" id="KW-0472">Membrane</keyword>
<evidence type="ECO:0000313" key="2">
    <source>
        <dbReference type="Proteomes" id="UP000035680"/>
    </source>
</evidence>
<feature type="transmembrane region" description="Helical" evidence="1">
    <location>
        <begin position="60"/>
        <end position="86"/>
    </location>
</feature>
<feature type="transmembrane region" description="Helical" evidence="1">
    <location>
        <begin position="137"/>
        <end position="158"/>
    </location>
</feature>
<keyword evidence="1" id="KW-1133">Transmembrane helix</keyword>
<keyword evidence="1" id="KW-0812">Transmembrane</keyword>
<reference evidence="2" key="1">
    <citation type="submission" date="2014-07" db="EMBL/GenBank/DDBJ databases">
        <authorList>
            <person name="Martin A.A"/>
            <person name="De Silva N."/>
        </authorList>
    </citation>
    <scope>NUCLEOTIDE SEQUENCE</scope>
</reference>
<feature type="transmembrane region" description="Helical" evidence="1">
    <location>
        <begin position="230"/>
        <end position="250"/>
    </location>
</feature>
<organism evidence="2 3">
    <name type="scientific">Strongyloides venezuelensis</name>
    <name type="common">Threadworm</name>
    <dbReference type="NCBI Taxonomy" id="75913"/>
    <lineage>
        <taxon>Eukaryota</taxon>
        <taxon>Metazoa</taxon>
        <taxon>Ecdysozoa</taxon>
        <taxon>Nematoda</taxon>
        <taxon>Chromadorea</taxon>
        <taxon>Rhabditida</taxon>
        <taxon>Tylenchina</taxon>
        <taxon>Panagrolaimomorpha</taxon>
        <taxon>Strongyloidoidea</taxon>
        <taxon>Strongyloididae</taxon>
        <taxon>Strongyloides</taxon>
    </lineage>
</organism>
<dbReference type="AlphaFoldDB" id="A0A0K0F4C7"/>
<protein>
    <submittedName>
        <fullName evidence="3">7TM_GPCR_Srx domain-containing protein</fullName>
    </submittedName>
</protein>
<feature type="transmembrane region" description="Helical" evidence="1">
    <location>
        <begin position="23"/>
        <end position="48"/>
    </location>
</feature>
<reference evidence="3" key="2">
    <citation type="submission" date="2015-08" db="UniProtKB">
        <authorList>
            <consortium name="WormBaseParasite"/>
        </authorList>
    </citation>
    <scope>IDENTIFICATION</scope>
</reference>
<accession>A0A0K0F4C7</accession>